<protein>
    <submittedName>
        <fullName evidence="2">Replication P family protein</fullName>
    </submittedName>
</protein>
<accession>A0AAV2VJT0</accession>
<dbReference type="Pfam" id="PF06992">
    <property type="entry name" value="Phage_lambda_P"/>
    <property type="match status" value="1"/>
</dbReference>
<organism evidence="2 3">
    <name type="scientific">Vibrio nigripulchritudo SOn1</name>
    <dbReference type="NCBI Taxonomy" id="1238450"/>
    <lineage>
        <taxon>Bacteria</taxon>
        <taxon>Pseudomonadati</taxon>
        <taxon>Pseudomonadota</taxon>
        <taxon>Gammaproteobacteria</taxon>
        <taxon>Vibrionales</taxon>
        <taxon>Vibrionaceae</taxon>
        <taxon>Vibrio</taxon>
    </lineage>
</organism>
<evidence type="ECO:0000313" key="3">
    <source>
        <dbReference type="Proteomes" id="UP000018211"/>
    </source>
</evidence>
<comment type="caution">
    <text evidence="2">The sequence shown here is derived from an EMBL/GenBank/DDBJ whole genome shotgun (WGS) entry which is preliminary data.</text>
</comment>
<reference evidence="2 3" key="1">
    <citation type="journal article" date="2013" name="ISME J.">
        <title>Comparative genomics of pathogenic lineages of Vibrio nigripulchritudo identifies virulence-associated traits.</title>
        <authorList>
            <person name="Goudenege D."/>
            <person name="Labreuche Y."/>
            <person name="Krin E."/>
            <person name="Ansquer D."/>
            <person name="Mangenot S."/>
            <person name="Calteau A."/>
            <person name="Medigue C."/>
            <person name="Mazel D."/>
            <person name="Polz M.F."/>
            <person name="Le Roux F."/>
        </authorList>
    </citation>
    <scope>NUCLEOTIDE SEQUENCE [LARGE SCALE GENOMIC DNA]</scope>
    <source>
        <strain evidence="2 3">SOn1</strain>
    </source>
</reference>
<evidence type="ECO:0000256" key="1">
    <source>
        <dbReference type="SAM" id="MobiDB-lite"/>
    </source>
</evidence>
<dbReference type="RefSeq" id="WP_022610489.1">
    <property type="nucleotide sequence ID" value="NZ_LK391965.1"/>
</dbReference>
<name>A0AAV2VJT0_9VIBR</name>
<dbReference type="AlphaFoldDB" id="A0AAV2VJT0"/>
<feature type="region of interest" description="Disordered" evidence="1">
    <location>
        <begin position="190"/>
        <end position="209"/>
    </location>
</feature>
<dbReference type="Proteomes" id="UP000018211">
    <property type="component" value="Unassembled WGS sequence"/>
</dbReference>
<evidence type="ECO:0000313" key="2">
    <source>
        <dbReference type="EMBL" id="CCO44761.1"/>
    </source>
</evidence>
<proteinExistence type="predicted"/>
<gene>
    <name evidence="2" type="ORF">VIBNISOn1_1240002</name>
</gene>
<dbReference type="InterPro" id="IPR009731">
    <property type="entry name" value="P-like"/>
</dbReference>
<sequence>MKNVNRLSQEYRQNPKRFADKYAPKPSSTQAIEEAAAQIVNTLFAELQSIFPSWRHALPDDETLARTKKTWTKAFIENQVVTQAQLQQGLREARRHSRPFFPSAGQFIAWCCGSPEQHGIPDVRSAYLEVCRNASDPLVAQWTHPALYVMGSKTGWDALKTRSEKYTYPIFQSQYQKILIRVARGESFSDSVPKPLPHKPLKGPLSREKSIERIQSLRDKYGFHQRGGESSDEE</sequence>
<dbReference type="EMBL" id="CAOF01000029">
    <property type="protein sequence ID" value="CCO44761.1"/>
    <property type="molecule type" value="Genomic_DNA"/>
</dbReference>
<dbReference type="GO" id="GO:0006270">
    <property type="term" value="P:DNA replication initiation"/>
    <property type="evidence" value="ECO:0007669"/>
    <property type="project" value="InterPro"/>
</dbReference>